<dbReference type="GO" id="GO:0005886">
    <property type="term" value="C:plasma membrane"/>
    <property type="evidence" value="ECO:0007669"/>
    <property type="project" value="UniProtKB-SubCell"/>
</dbReference>
<protein>
    <recommendedName>
        <fullName evidence="3">histidine kinase</fullName>
        <ecNumber evidence="3">2.7.13.3</ecNumber>
    </recommendedName>
</protein>
<name>A0A5M6ZH75_9PROT</name>
<dbReference type="Gene3D" id="1.10.287.130">
    <property type="match status" value="1"/>
</dbReference>
<keyword evidence="8 12" id="KW-0418">Kinase</keyword>
<evidence type="ECO:0000256" key="1">
    <source>
        <dbReference type="ARBA" id="ARBA00000085"/>
    </source>
</evidence>
<dbReference type="SMART" id="SM00388">
    <property type="entry name" value="HisKA"/>
    <property type="match status" value="1"/>
</dbReference>
<evidence type="ECO:0000256" key="5">
    <source>
        <dbReference type="ARBA" id="ARBA00022553"/>
    </source>
</evidence>
<dbReference type="PANTHER" id="PTHR44936:SF10">
    <property type="entry name" value="SENSOR PROTEIN RSTB"/>
    <property type="match status" value="1"/>
</dbReference>
<dbReference type="Proteomes" id="UP000325122">
    <property type="component" value="Unassembled WGS sequence"/>
</dbReference>
<proteinExistence type="predicted"/>
<keyword evidence="10" id="KW-0812">Transmembrane</keyword>
<dbReference type="NCBIfam" id="NF033792">
    <property type="entry name" value="ActS_PrrB_HisK"/>
    <property type="match status" value="1"/>
</dbReference>
<feature type="transmembrane region" description="Helical" evidence="10">
    <location>
        <begin position="37"/>
        <end position="56"/>
    </location>
</feature>
<dbReference type="InterPro" id="IPR050980">
    <property type="entry name" value="2C_sensor_his_kinase"/>
</dbReference>
<dbReference type="SMART" id="SM00387">
    <property type="entry name" value="HATPase_c"/>
    <property type="match status" value="1"/>
</dbReference>
<evidence type="ECO:0000313" key="13">
    <source>
        <dbReference type="Proteomes" id="UP000325122"/>
    </source>
</evidence>
<dbReference type="InterPro" id="IPR003594">
    <property type="entry name" value="HATPase_dom"/>
</dbReference>
<gene>
    <name evidence="12" type="ORF">F1654_09960</name>
</gene>
<dbReference type="EC" id="2.7.13.3" evidence="3"/>
<dbReference type="Pfam" id="PF00512">
    <property type="entry name" value="HisKA"/>
    <property type="match status" value="1"/>
</dbReference>
<reference evidence="12 13" key="1">
    <citation type="submission" date="2019-09" db="EMBL/GenBank/DDBJ databases">
        <authorList>
            <person name="Kevbrin V."/>
            <person name="Grouzdev D.S."/>
        </authorList>
    </citation>
    <scope>NUCLEOTIDE SEQUENCE [LARGE SCALE GENOMIC DNA]</scope>
    <source>
        <strain evidence="12 13">G-192</strain>
    </source>
</reference>
<dbReference type="GO" id="GO:0000155">
    <property type="term" value="F:phosphorelay sensor kinase activity"/>
    <property type="evidence" value="ECO:0007669"/>
    <property type="project" value="InterPro"/>
</dbReference>
<evidence type="ECO:0000256" key="8">
    <source>
        <dbReference type="ARBA" id="ARBA00022777"/>
    </source>
</evidence>
<organism evidence="12 13">
    <name type="scientific">Alkalicaulis satelles</name>
    <dbReference type="NCBI Taxonomy" id="2609175"/>
    <lineage>
        <taxon>Bacteria</taxon>
        <taxon>Pseudomonadati</taxon>
        <taxon>Pseudomonadota</taxon>
        <taxon>Alphaproteobacteria</taxon>
        <taxon>Maricaulales</taxon>
        <taxon>Maricaulaceae</taxon>
        <taxon>Alkalicaulis</taxon>
    </lineage>
</organism>
<keyword evidence="10" id="KW-1133">Transmembrane helix</keyword>
<dbReference type="PRINTS" id="PR00344">
    <property type="entry name" value="BCTRLSENSOR"/>
</dbReference>
<feature type="transmembrane region" description="Helical" evidence="10">
    <location>
        <begin position="140"/>
        <end position="158"/>
    </location>
</feature>
<dbReference type="SUPFAM" id="SSF47384">
    <property type="entry name" value="Homodimeric domain of signal transducing histidine kinase"/>
    <property type="match status" value="1"/>
</dbReference>
<evidence type="ECO:0000259" key="11">
    <source>
        <dbReference type="PROSITE" id="PS50109"/>
    </source>
</evidence>
<comment type="caution">
    <text evidence="12">The sequence shown here is derived from an EMBL/GenBank/DDBJ whole genome shotgun (WGS) entry which is preliminary data.</text>
</comment>
<feature type="transmembrane region" description="Helical" evidence="10">
    <location>
        <begin position="62"/>
        <end position="86"/>
    </location>
</feature>
<comment type="catalytic activity">
    <reaction evidence="1">
        <text>ATP + protein L-histidine = ADP + protein N-phospho-L-histidine.</text>
        <dbReference type="EC" id="2.7.13.3"/>
    </reaction>
</comment>
<evidence type="ECO:0000256" key="4">
    <source>
        <dbReference type="ARBA" id="ARBA00022475"/>
    </source>
</evidence>
<dbReference type="InterPro" id="IPR036097">
    <property type="entry name" value="HisK_dim/P_sf"/>
</dbReference>
<evidence type="ECO:0000313" key="12">
    <source>
        <dbReference type="EMBL" id="KAA5804089.1"/>
    </source>
</evidence>
<dbReference type="PROSITE" id="PS50109">
    <property type="entry name" value="HIS_KIN"/>
    <property type="match status" value="1"/>
</dbReference>
<dbReference type="PANTHER" id="PTHR44936">
    <property type="entry name" value="SENSOR PROTEIN CREC"/>
    <property type="match status" value="1"/>
</dbReference>
<sequence length="445" mass="46451">MNAVPTAPAARPPGPDDWLDGVDLAPVFGRVRLRTLIFLRWLAVAGQTATVLGVHYGLGFDLPLAACLALIAASAGLNAVLPVFVSTQRLARDGEAFAQLAWDMVQLMALLALTGGLANPFAVMIVGPVVISVAALPARWWLALGAVAITGAAVIGVWHMPMPWLPGEVFALPSLYLAATGLALAIAIAFTAVYAWRVAAEARRMGAALAATQSVLAREQRLSALGALAAAAAHELGTPLATIQLTAKEMLRAAEDPLLKEDAELLVSQARRCREILQRLSQMKEPGDRMHDRLGLAEAMEEAAAPLRGVGAPVSVQLDPPPGEPGAPVLQRRAEILYALGNFIENAVDFANARVTLTGAWDARQVRFIVADDGPGFPPDILAKLGEPYVTTRQAEPGHGGLGLGVFIAMTLVERVGGVVALSNAPGGGARVEIALPRAGLEASA</sequence>
<keyword evidence="13" id="KW-1185">Reference proteome</keyword>
<dbReference type="InterPro" id="IPR003661">
    <property type="entry name" value="HisK_dim/P_dom"/>
</dbReference>
<dbReference type="Gene3D" id="3.30.565.10">
    <property type="entry name" value="Histidine kinase-like ATPase, C-terminal domain"/>
    <property type="match status" value="1"/>
</dbReference>
<dbReference type="InterPro" id="IPR004358">
    <property type="entry name" value="Sig_transdc_His_kin-like_C"/>
</dbReference>
<dbReference type="SUPFAM" id="SSF55874">
    <property type="entry name" value="ATPase domain of HSP90 chaperone/DNA topoisomerase II/histidine kinase"/>
    <property type="match status" value="1"/>
</dbReference>
<evidence type="ECO:0000256" key="3">
    <source>
        <dbReference type="ARBA" id="ARBA00012438"/>
    </source>
</evidence>
<dbReference type="EMBL" id="VWOJ01000002">
    <property type="protein sequence ID" value="KAA5804089.1"/>
    <property type="molecule type" value="Genomic_DNA"/>
</dbReference>
<evidence type="ECO:0000256" key="10">
    <source>
        <dbReference type="SAM" id="Phobius"/>
    </source>
</evidence>
<feature type="transmembrane region" description="Helical" evidence="10">
    <location>
        <begin position="107"/>
        <end position="134"/>
    </location>
</feature>
<dbReference type="InterPro" id="IPR036890">
    <property type="entry name" value="HATPase_C_sf"/>
</dbReference>
<keyword evidence="7" id="KW-0547">Nucleotide-binding</keyword>
<evidence type="ECO:0000256" key="6">
    <source>
        <dbReference type="ARBA" id="ARBA00022679"/>
    </source>
</evidence>
<feature type="transmembrane region" description="Helical" evidence="10">
    <location>
        <begin position="170"/>
        <end position="196"/>
    </location>
</feature>
<keyword evidence="6" id="KW-0808">Transferase</keyword>
<keyword evidence="5" id="KW-0597">Phosphoprotein</keyword>
<keyword evidence="10" id="KW-0472">Membrane</keyword>
<dbReference type="Pfam" id="PF02518">
    <property type="entry name" value="HATPase_c"/>
    <property type="match status" value="1"/>
</dbReference>
<evidence type="ECO:0000256" key="2">
    <source>
        <dbReference type="ARBA" id="ARBA00004651"/>
    </source>
</evidence>
<dbReference type="InterPro" id="IPR047770">
    <property type="entry name" value="RegB"/>
</dbReference>
<keyword evidence="4" id="KW-1003">Cell membrane</keyword>
<evidence type="ECO:0000256" key="9">
    <source>
        <dbReference type="ARBA" id="ARBA00022840"/>
    </source>
</evidence>
<comment type="subcellular location">
    <subcellularLocation>
        <location evidence="2">Cell membrane</location>
        <topology evidence="2">Multi-pass membrane protein</topology>
    </subcellularLocation>
</comment>
<feature type="domain" description="Histidine kinase" evidence="11">
    <location>
        <begin position="231"/>
        <end position="440"/>
    </location>
</feature>
<dbReference type="GO" id="GO:0005524">
    <property type="term" value="F:ATP binding"/>
    <property type="evidence" value="ECO:0007669"/>
    <property type="project" value="UniProtKB-KW"/>
</dbReference>
<dbReference type="InterPro" id="IPR005467">
    <property type="entry name" value="His_kinase_dom"/>
</dbReference>
<dbReference type="AlphaFoldDB" id="A0A5M6ZH75"/>
<accession>A0A5M6ZH75</accession>
<dbReference type="RefSeq" id="WP_150023356.1">
    <property type="nucleotide sequence ID" value="NZ_VWOJ01000002.1"/>
</dbReference>
<evidence type="ECO:0000256" key="7">
    <source>
        <dbReference type="ARBA" id="ARBA00022741"/>
    </source>
</evidence>
<keyword evidence="9" id="KW-0067">ATP-binding</keyword>
<dbReference type="CDD" id="cd00082">
    <property type="entry name" value="HisKA"/>
    <property type="match status" value="1"/>
</dbReference>